<dbReference type="RefSeq" id="WP_111286810.1">
    <property type="nucleotide sequence ID" value="NZ_QLIN01000012.1"/>
</dbReference>
<dbReference type="InterPro" id="IPR029068">
    <property type="entry name" value="Glyas_Bleomycin-R_OHBP_Dase"/>
</dbReference>
<reference evidence="4 5" key="1">
    <citation type="submission" date="2018-06" db="EMBL/GenBank/DDBJ databases">
        <authorList>
            <person name="Zhirakovskaya E."/>
        </authorList>
    </citation>
    <scope>NUCLEOTIDE SEQUENCE [LARGE SCALE GENOMIC DNA]</scope>
    <source>
        <strain evidence="4 5">LY3</strain>
    </source>
</reference>
<dbReference type="GO" id="GO:0046872">
    <property type="term" value="F:metal ion binding"/>
    <property type="evidence" value="ECO:0007669"/>
    <property type="project" value="UniProtKB-KW"/>
</dbReference>
<sequence length="189" mass="20598">MNTVKLALLAFSVASAVSAQAATSPAQSTPAMNNDAPSLQVSTIDHVGMNVPDIDVATRFFFELMGAQVISDVSPGSIPDQWKEQFGWHKSSNLQRFVMLQMAGGAKLELFQYRGAEMNHMQPHGDDAGASHVALRTDDIDRSLALLKSKNVRILNEPVTNPDGIRWFYFQTPWGSQIELVSLPGSSPV</sequence>
<keyword evidence="1" id="KW-0479">Metal-binding</keyword>
<evidence type="ECO:0000313" key="4">
    <source>
        <dbReference type="EMBL" id="RAI65444.1"/>
    </source>
</evidence>
<protein>
    <submittedName>
        <fullName evidence="4">Glyoxalase</fullName>
    </submittedName>
</protein>
<evidence type="ECO:0000256" key="2">
    <source>
        <dbReference type="SAM" id="SignalP"/>
    </source>
</evidence>
<name>A0A327MU92_PSEFL</name>
<dbReference type="InterPro" id="IPR004360">
    <property type="entry name" value="Glyas_Fos-R_dOase_dom"/>
</dbReference>
<dbReference type="Proteomes" id="UP000249493">
    <property type="component" value="Unassembled WGS sequence"/>
</dbReference>
<dbReference type="PROSITE" id="PS51819">
    <property type="entry name" value="VOC"/>
    <property type="match status" value="1"/>
</dbReference>
<dbReference type="InterPro" id="IPR037523">
    <property type="entry name" value="VOC_core"/>
</dbReference>
<dbReference type="GO" id="GO:0046491">
    <property type="term" value="P:L-methylmalonyl-CoA metabolic process"/>
    <property type="evidence" value="ECO:0007669"/>
    <property type="project" value="TreeGrafter"/>
</dbReference>
<feature type="signal peptide" evidence="2">
    <location>
        <begin position="1"/>
        <end position="21"/>
    </location>
</feature>
<dbReference type="PANTHER" id="PTHR43048">
    <property type="entry name" value="METHYLMALONYL-COA EPIMERASE"/>
    <property type="match status" value="1"/>
</dbReference>
<accession>A0A327MU92</accession>
<organism evidence="4 5">
    <name type="scientific">Pseudomonas fluorescens</name>
    <dbReference type="NCBI Taxonomy" id="294"/>
    <lineage>
        <taxon>Bacteria</taxon>
        <taxon>Pseudomonadati</taxon>
        <taxon>Pseudomonadota</taxon>
        <taxon>Gammaproteobacteria</taxon>
        <taxon>Pseudomonadales</taxon>
        <taxon>Pseudomonadaceae</taxon>
        <taxon>Pseudomonas</taxon>
    </lineage>
</organism>
<dbReference type="AlphaFoldDB" id="A0A327MU92"/>
<feature type="domain" description="VOC" evidence="3">
    <location>
        <begin position="43"/>
        <end position="183"/>
    </location>
</feature>
<dbReference type="PANTHER" id="PTHR43048:SF6">
    <property type="entry name" value="BLR8189 PROTEIN"/>
    <property type="match status" value="1"/>
</dbReference>
<dbReference type="GO" id="GO:0004493">
    <property type="term" value="F:methylmalonyl-CoA epimerase activity"/>
    <property type="evidence" value="ECO:0007669"/>
    <property type="project" value="TreeGrafter"/>
</dbReference>
<evidence type="ECO:0000259" key="3">
    <source>
        <dbReference type="PROSITE" id="PS51819"/>
    </source>
</evidence>
<dbReference type="EMBL" id="QLIN01000012">
    <property type="protein sequence ID" value="RAI65444.1"/>
    <property type="molecule type" value="Genomic_DNA"/>
</dbReference>
<feature type="chain" id="PRO_5016267018" evidence="2">
    <location>
        <begin position="22"/>
        <end position="189"/>
    </location>
</feature>
<proteinExistence type="predicted"/>
<dbReference type="Gene3D" id="3.10.180.10">
    <property type="entry name" value="2,3-Dihydroxybiphenyl 1,2-Dioxygenase, domain 1"/>
    <property type="match status" value="1"/>
</dbReference>
<evidence type="ECO:0000256" key="1">
    <source>
        <dbReference type="ARBA" id="ARBA00022723"/>
    </source>
</evidence>
<dbReference type="SUPFAM" id="SSF54593">
    <property type="entry name" value="Glyoxalase/Bleomycin resistance protein/Dihydroxybiphenyl dioxygenase"/>
    <property type="match status" value="1"/>
</dbReference>
<gene>
    <name evidence="4" type="ORF">DOZ80_23105</name>
</gene>
<evidence type="ECO:0000313" key="5">
    <source>
        <dbReference type="Proteomes" id="UP000249493"/>
    </source>
</evidence>
<comment type="caution">
    <text evidence="4">The sequence shown here is derived from an EMBL/GenBank/DDBJ whole genome shotgun (WGS) entry which is preliminary data.</text>
</comment>
<keyword evidence="2" id="KW-0732">Signal</keyword>
<dbReference type="Pfam" id="PF00903">
    <property type="entry name" value="Glyoxalase"/>
    <property type="match status" value="1"/>
</dbReference>
<dbReference type="InterPro" id="IPR051785">
    <property type="entry name" value="MMCE/EMCE_epimerase"/>
</dbReference>